<evidence type="ECO:0000259" key="15">
    <source>
        <dbReference type="Pfam" id="PF05193"/>
    </source>
</evidence>
<dbReference type="EMBL" id="JSYZ01000030">
    <property type="protein sequence ID" value="KPA87447.1"/>
    <property type="molecule type" value="Genomic_DNA"/>
</dbReference>
<name>A0A0M9GC48_9PSED</name>
<keyword evidence="5" id="KW-0645">Protease</keyword>
<feature type="domain" description="Coenzyme PQQ synthesis protein F-like C-terminal lobe" evidence="17">
    <location>
        <begin position="665"/>
        <end position="763"/>
    </location>
</feature>
<dbReference type="PROSITE" id="PS00143">
    <property type="entry name" value="INSULINASE"/>
    <property type="match status" value="1"/>
</dbReference>
<dbReference type="Gene3D" id="3.30.830.10">
    <property type="entry name" value="Metalloenzyme, LuxS/M16 peptidase-like"/>
    <property type="match status" value="3"/>
</dbReference>
<keyword evidence="19" id="KW-1185">Reference proteome</keyword>
<dbReference type="RefSeq" id="WP_054064651.1">
    <property type="nucleotide sequence ID" value="NZ_JSYZ01000030.1"/>
</dbReference>
<gene>
    <name evidence="18" type="ORF">PF66_06078</name>
</gene>
<dbReference type="Pfam" id="PF22456">
    <property type="entry name" value="PqqF-like_C_4"/>
    <property type="match status" value="1"/>
</dbReference>
<evidence type="ECO:0000256" key="6">
    <source>
        <dbReference type="ARBA" id="ARBA00022723"/>
    </source>
</evidence>
<evidence type="ECO:0000256" key="7">
    <source>
        <dbReference type="ARBA" id="ARBA00022801"/>
    </source>
</evidence>
<dbReference type="GO" id="GO:0006508">
    <property type="term" value="P:proteolysis"/>
    <property type="evidence" value="ECO:0007669"/>
    <property type="project" value="UniProtKB-KW"/>
</dbReference>
<evidence type="ECO:0000256" key="11">
    <source>
        <dbReference type="ARBA" id="ARBA00024932"/>
    </source>
</evidence>
<comment type="pathway">
    <text evidence="2">Cofactor biosynthesis; pyrroloquinoline quinone biosynthesis.</text>
</comment>
<dbReference type="PATRIC" id="fig|50340.43.peg.4313"/>
<dbReference type="AlphaFoldDB" id="A0A0M9GC48"/>
<dbReference type="Pfam" id="PF00675">
    <property type="entry name" value="Peptidase_M16"/>
    <property type="match status" value="1"/>
</dbReference>
<dbReference type="NCBIfam" id="TIGR02110">
    <property type="entry name" value="PQQ_syn_pqqF"/>
    <property type="match status" value="1"/>
</dbReference>
<evidence type="ECO:0000259" key="17">
    <source>
        <dbReference type="Pfam" id="PF22456"/>
    </source>
</evidence>
<dbReference type="InterPro" id="IPR054734">
    <property type="entry name" value="PqqF-like_C_4"/>
</dbReference>
<dbReference type="GO" id="GO:0008270">
    <property type="term" value="F:zinc ion binding"/>
    <property type="evidence" value="ECO:0007669"/>
    <property type="project" value="InterPro"/>
</dbReference>
<dbReference type="Pfam" id="PF22455">
    <property type="entry name" value="PqqF_C_3"/>
    <property type="match status" value="1"/>
</dbReference>
<dbReference type="UniPathway" id="UPA00539"/>
<reference evidence="18 19" key="1">
    <citation type="journal article" date="2015" name="PLoS ONE">
        <title>Rice-Infecting Pseudomonas Genomes Are Highly Accessorized and Harbor Multiple Putative Virulence Mechanisms to Cause Sheath Brown Rot.</title>
        <authorList>
            <person name="Quibod I.L."/>
            <person name="Grande G."/>
            <person name="Oreiro E.G."/>
            <person name="Borja F.N."/>
            <person name="Dossa G.S."/>
            <person name="Mauleon R."/>
            <person name="Cruz C.V."/>
            <person name="Oliva R."/>
        </authorList>
    </citation>
    <scope>NUCLEOTIDE SEQUENCE [LARGE SCALE GENOMIC DNA]</scope>
    <source>
        <strain evidence="18 19">IRRI 6609</strain>
    </source>
</reference>
<dbReference type="InterPro" id="IPR011765">
    <property type="entry name" value="Pept_M16_N"/>
</dbReference>
<evidence type="ECO:0000313" key="18">
    <source>
        <dbReference type="EMBL" id="KPA87447.1"/>
    </source>
</evidence>
<evidence type="ECO:0000259" key="14">
    <source>
        <dbReference type="Pfam" id="PF00675"/>
    </source>
</evidence>
<evidence type="ECO:0000313" key="19">
    <source>
        <dbReference type="Proteomes" id="UP000037931"/>
    </source>
</evidence>
<dbReference type="PANTHER" id="PTHR43690:SF18">
    <property type="entry name" value="INSULIN-DEGRADING ENZYME-RELATED"/>
    <property type="match status" value="1"/>
</dbReference>
<evidence type="ECO:0000256" key="9">
    <source>
        <dbReference type="ARBA" id="ARBA00022905"/>
    </source>
</evidence>
<feature type="domain" description="Peptidase M16 N-terminal" evidence="14">
    <location>
        <begin position="19"/>
        <end position="138"/>
    </location>
</feature>
<organism evidence="18 19">
    <name type="scientific">Pseudomonas asplenii</name>
    <dbReference type="NCBI Taxonomy" id="53407"/>
    <lineage>
        <taxon>Bacteria</taxon>
        <taxon>Pseudomonadati</taxon>
        <taxon>Pseudomonadota</taxon>
        <taxon>Gammaproteobacteria</taxon>
        <taxon>Pseudomonadales</taxon>
        <taxon>Pseudomonadaceae</taxon>
        <taxon>Pseudomonas</taxon>
    </lineage>
</organism>
<evidence type="ECO:0000256" key="1">
    <source>
        <dbReference type="ARBA" id="ARBA00001947"/>
    </source>
</evidence>
<dbReference type="InterPro" id="IPR054733">
    <property type="entry name" value="PqqF_C_3"/>
</dbReference>
<evidence type="ECO:0000256" key="13">
    <source>
        <dbReference type="RuleBase" id="RU004447"/>
    </source>
</evidence>
<dbReference type="Pfam" id="PF05193">
    <property type="entry name" value="Peptidase_M16_C"/>
    <property type="match status" value="1"/>
</dbReference>
<evidence type="ECO:0000256" key="12">
    <source>
        <dbReference type="ARBA" id="ARBA00030977"/>
    </source>
</evidence>
<dbReference type="InterPro" id="IPR011249">
    <property type="entry name" value="Metalloenz_LuxS/M16"/>
</dbReference>
<evidence type="ECO:0000256" key="8">
    <source>
        <dbReference type="ARBA" id="ARBA00022833"/>
    </source>
</evidence>
<evidence type="ECO:0000259" key="16">
    <source>
        <dbReference type="Pfam" id="PF22455"/>
    </source>
</evidence>
<keyword evidence="7" id="KW-0378">Hydrolase</keyword>
<dbReference type="GO" id="GO:0004222">
    <property type="term" value="F:metalloendopeptidase activity"/>
    <property type="evidence" value="ECO:0007669"/>
    <property type="project" value="InterPro"/>
</dbReference>
<dbReference type="STRING" id="50340.PF66_06078"/>
<comment type="function">
    <text evidence="11">Required for coenzyme pyrroloquinoline quinone (PQQ) biosynthesis. It is thought that this protein is a protease that cleaves peptides bond in a small peptide (gene pqqA), providing the glutamate and tyrosine residues which are necessary for the synthesis of PQQ.</text>
</comment>
<dbReference type="PANTHER" id="PTHR43690">
    <property type="entry name" value="NARDILYSIN"/>
    <property type="match status" value="1"/>
</dbReference>
<sequence length="828" mass="90690">MPAPIAHAPEYLTLANGLRVSLRHAPQLKLCAAALRVAAGSHDAPAAWPGLAHFLEHLLFLGTERFATADGLMAYVQRHGGQVNASTAERSTEFFFELPPQAFAGGLERLCDMLGRARLDPDEQLREREVLEAEFIAWSRDVVAQRQFRLYAGLAEHHPLRGVHAGNRASLQVEAPAFQQALRDFYQGFYQTGQMALSLVGPQPLDELRSLAQTLTAELRPGQAVEQKSPPALFAHGRQGYQQADAQQLDLLLAWDDLPDGARQALDFLCTWLNDSQPGGFSAALRERLWINSLTATVLYQFAGQALVRLEFALTPQGVGQGAAIQALLEDWLAFFASHADWPGLRREYRLLQNRRIRSGTALEQARRDAADTPAELSEAALSALKALLHRTHAAPVDNQAASWRLPPANPFLRSTAPAEHPGLIRGQTSAHRGLRTFAQDRLHKRRDSSAITHIELPADDSGEAAVYLRWQLDNPHSTSVLQARLSHSLHNLRAQARQAGVELSFTVQAGAWQLQLIGWREPIPAILEQALRCLTSPADGFWQAPTEQPKPLIPIRELLRQLSEQTQPADDPTAAWDTEQLGKLWAEAKWQGLALGFPAATQAALNNALNRTPGSPIRQPPRLPVVPGQRRWQSVPCDTGEQALLLFCPAASASIVDEACWRALGQLIQAPFYQRLRVELQLGYAVFSSVRQIHGRSGLLLGVQSPGASLAALLGHFESFLASLPERIASLDDSTWHAQREALAAQFNLADLPLAQAAELLWQGHLADHSSDYLAQLATAIRGLERTPLQAAARQLAQAAGGWLCLANGAEPESAWQTPTGSLLELQ</sequence>
<dbReference type="GO" id="GO:0018189">
    <property type="term" value="P:pyrroloquinoline quinone biosynthetic process"/>
    <property type="evidence" value="ECO:0007669"/>
    <property type="project" value="UniProtKB-UniPathway"/>
</dbReference>
<comment type="caution">
    <text evidence="18">The sequence shown here is derived from an EMBL/GenBank/DDBJ whole genome shotgun (WGS) entry which is preliminary data.</text>
</comment>
<dbReference type="SUPFAM" id="SSF63411">
    <property type="entry name" value="LuxS/MPP-like metallohydrolase"/>
    <property type="match status" value="3"/>
</dbReference>
<evidence type="ECO:0000256" key="2">
    <source>
        <dbReference type="ARBA" id="ARBA00004886"/>
    </source>
</evidence>
<keyword evidence="6" id="KW-0479">Metal-binding</keyword>
<dbReference type="InterPro" id="IPR007863">
    <property type="entry name" value="Peptidase_M16_C"/>
</dbReference>
<keyword evidence="9" id="KW-0884">PQQ biosynthesis</keyword>
<evidence type="ECO:0000256" key="3">
    <source>
        <dbReference type="ARBA" id="ARBA00007261"/>
    </source>
</evidence>
<dbReference type="InterPro" id="IPR050626">
    <property type="entry name" value="Peptidase_M16"/>
</dbReference>
<proteinExistence type="inferred from homology"/>
<dbReference type="InterPro" id="IPR001431">
    <property type="entry name" value="Pept_M16_Zn_BS"/>
</dbReference>
<feature type="domain" description="Coenzyme PQQ synthesis protein F C-terminal lobe" evidence="16">
    <location>
        <begin position="464"/>
        <end position="595"/>
    </location>
</feature>
<evidence type="ECO:0000256" key="10">
    <source>
        <dbReference type="ARBA" id="ARBA00023049"/>
    </source>
</evidence>
<evidence type="ECO:0000256" key="5">
    <source>
        <dbReference type="ARBA" id="ARBA00022670"/>
    </source>
</evidence>
<feature type="domain" description="Peptidase M16 C-terminal" evidence="15">
    <location>
        <begin position="180"/>
        <end position="332"/>
    </location>
</feature>
<keyword evidence="8" id="KW-0862">Zinc</keyword>
<dbReference type="GO" id="GO:0005737">
    <property type="term" value="C:cytoplasm"/>
    <property type="evidence" value="ECO:0007669"/>
    <property type="project" value="UniProtKB-ARBA"/>
</dbReference>
<keyword evidence="10" id="KW-0482">Metalloprotease</keyword>
<dbReference type="Proteomes" id="UP000037931">
    <property type="component" value="Unassembled WGS sequence"/>
</dbReference>
<accession>A0A0M9GC48</accession>
<evidence type="ECO:0000256" key="4">
    <source>
        <dbReference type="ARBA" id="ARBA00015088"/>
    </source>
</evidence>
<dbReference type="InterPro" id="IPR011844">
    <property type="entry name" value="PQQ_synth_PqqF"/>
</dbReference>
<comment type="cofactor">
    <cofactor evidence="1">
        <name>Zn(2+)</name>
        <dbReference type="ChEBI" id="CHEBI:29105"/>
    </cofactor>
</comment>
<dbReference type="OrthoDB" id="9811314at2"/>
<protein>
    <recommendedName>
        <fullName evidence="4">Coenzyme PQQ synthesis protein F</fullName>
    </recommendedName>
    <alternativeName>
        <fullName evidence="12">Pyrroloquinoline quinone biosynthesis protein F</fullName>
    </alternativeName>
</protein>
<comment type="similarity">
    <text evidence="3 13">Belongs to the peptidase M16 family.</text>
</comment>